<comment type="caution">
    <text evidence="2">The sequence shown here is derived from an EMBL/GenBank/DDBJ whole genome shotgun (WGS) entry which is preliminary data.</text>
</comment>
<protein>
    <submittedName>
        <fullName evidence="2">Uncharacterized protein</fullName>
    </submittedName>
</protein>
<dbReference type="RefSeq" id="WP_379519958.1">
    <property type="nucleotide sequence ID" value="NZ_JBHSPA010000055.1"/>
</dbReference>
<evidence type="ECO:0000313" key="3">
    <source>
        <dbReference type="Proteomes" id="UP001596058"/>
    </source>
</evidence>
<reference evidence="3" key="1">
    <citation type="journal article" date="2019" name="Int. J. Syst. Evol. Microbiol.">
        <title>The Global Catalogue of Microorganisms (GCM) 10K type strain sequencing project: providing services to taxonomists for standard genome sequencing and annotation.</title>
        <authorList>
            <consortium name="The Broad Institute Genomics Platform"/>
            <consortium name="The Broad Institute Genome Sequencing Center for Infectious Disease"/>
            <person name="Wu L."/>
            <person name="Ma J."/>
        </authorList>
    </citation>
    <scope>NUCLEOTIDE SEQUENCE [LARGE SCALE GENOMIC DNA]</scope>
    <source>
        <strain evidence="3">CCUG 53903</strain>
    </source>
</reference>
<keyword evidence="3" id="KW-1185">Reference proteome</keyword>
<accession>A0ABW1CZS3</accession>
<feature type="compositionally biased region" description="Basic and acidic residues" evidence="1">
    <location>
        <begin position="172"/>
        <end position="185"/>
    </location>
</feature>
<sequence>MTTVTPVRRSRRFVGLSAAVAGVAAAATAVVVLTGIAGSPAYAVSTGSDGGVSVQIHAFTDPEGLQAELADAGVEAVVDYLPEGQTCKQPRGSAGDTQGMFAAGIGKDGDGITFKIEKGQVPAGSTLVLAISKSKDGDTAPPSATTMQIVKGAVAPCEPTALPVPPPGDGGTSEKKDDGPSHDTGTEEGPSLTSKTG</sequence>
<feature type="region of interest" description="Disordered" evidence="1">
    <location>
        <begin position="154"/>
        <end position="197"/>
    </location>
</feature>
<name>A0ABW1CZS3_9ACTN</name>
<organism evidence="2 3">
    <name type="scientific">Nonomuraea insulae</name>
    <dbReference type="NCBI Taxonomy" id="1616787"/>
    <lineage>
        <taxon>Bacteria</taxon>
        <taxon>Bacillati</taxon>
        <taxon>Actinomycetota</taxon>
        <taxon>Actinomycetes</taxon>
        <taxon>Streptosporangiales</taxon>
        <taxon>Streptosporangiaceae</taxon>
        <taxon>Nonomuraea</taxon>
    </lineage>
</organism>
<evidence type="ECO:0000256" key="1">
    <source>
        <dbReference type="SAM" id="MobiDB-lite"/>
    </source>
</evidence>
<dbReference type="EMBL" id="JBHSPA010000055">
    <property type="protein sequence ID" value="MFC5830474.1"/>
    <property type="molecule type" value="Genomic_DNA"/>
</dbReference>
<evidence type="ECO:0000313" key="2">
    <source>
        <dbReference type="EMBL" id="MFC5830474.1"/>
    </source>
</evidence>
<proteinExistence type="predicted"/>
<dbReference type="Proteomes" id="UP001596058">
    <property type="component" value="Unassembled WGS sequence"/>
</dbReference>
<gene>
    <name evidence="2" type="ORF">ACFPZ3_42015</name>
</gene>